<keyword evidence="2" id="KW-1185">Reference proteome</keyword>
<dbReference type="PANTHER" id="PTHR39596">
    <property type="match status" value="1"/>
</dbReference>
<dbReference type="Proteomes" id="UP000308730">
    <property type="component" value="Unassembled WGS sequence"/>
</dbReference>
<name>A0A4S4MR33_9APHY</name>
<dbReference type="OrthoDB" id="3266696at2759"/>
<reference evidence="1 2" key="1">
    <citation type="submission" date="2019-02" db="EMBL/GenBank/DDBJ databases">
        <title>Genome sequencing of the rare red list fungi Antrodiella citrinella (Flaviporus citrinellus).</title>
        <authorList>
            <person name="Buettner E."/>
            <person name="Kellner H."/>
        </authorList>
    </citation>
    <scope>NUCLEOTIDE SEQUENCE [LARGE SCALE GENOMIC DNA]</scope>
    <source>
        <strain evidence="1 2">DSM 108506</strain>
    </source>
</reference>
<comment type="caution">
    <text evidence="1">The sequence shown here is derived from an EMBL/GenBank/DDBJ whole genome shotgun (WGS) entry which is preliminary data.</text>
</comment>
<organism evidence="1 2">
    <name type="scientific">Antrodiella citrinella</name>
    <dbReference type="NCBI Taxonomy" id="2447956"/>
    <lineage>
        <taxon>Eukaryota</taxon>
        <taxon>Fungi</taxon>
        <taxon>Dikarya</taxon>
        <taxon>Basidiomycota</taxon>
        <taxon>Agaricomycotina</taxon>
        <taxon>Agaricomycetes</taxon>
        <taxon>Polyporales</taxon>
        <taxon>Steccherinaceae</taxon>
        <taxon>Antrodiella</taxon>
    </lineage>
</organism>
<evidence type="ECO:0000313" key="2">
    <source>
        <dbReference type="Proteomes" id="UP000308730"/>
    </source>
</evidence>
<dbReference type="AlphaFoldDB" id="A0A4S4MR33"/>
<protein>
    <recommendedName>
        <fullName evidence="3">Heterokaryon incompatibility domain-containing protein</fullName>
    </recommendedName>
</protein>
<dbReference type="EMBL" id="SGPM01000177">
    <property type="protein sequence ID" value="THH28469.1"/>
    <property type="molecule type" value="Genomic_DNA"/>
</dbReference>
<evidence type="ECO:0008006" key="3">
    <source>
        <dbReference type="Google" id="ProtNLM"/>
    </source>
</evidence>
<proteinExistence type="predicted"/>
<sequence length="795" mass="88815">MNHLLIPEGATHISVPYKCIEPYDDGDFMTYPLRRGWTVAQLKGEDDYGGRSPAQVEAFFQTWLFFGFLTSVFKIAGFQINHDDFVDHDRDVVTTQKLPALLVAWKKKWPKSTPSPDCPCHKSLHPEQFDCRARPCWRDFKMGPFSEEHQAIKPIVETVCRITSRYGYPDGVSAKPRILRTATMIEPPVAHEILASIIALGYTLREATHNIYEINPTFWANDWNGTVLLRSILNTKWCPRQVTSMMSELGIDGHYYLAMSQGMSTTDRAYHGFCTEEQCLAPGIDESTYVSKHATPGCTCAHVHMPDHVCDIIRNGGIPILTLSESENGVYHLTAEEHNAKSGKTPPFIAISHVWSDGMGNPESSSLPGCLVASIQKKVDAVPYPDRPARVGFWMDTLCIPVSEDLRELRKLCIASMRHVYSLAYAVLVLEASVEAMSSHASVIEKTLAIYTTKWLRRLWTYQEGSLAKTLYFQLQDGAQEMQTFIDDATQLSRRQGTEGCFAPFITKAEIIVSSHFAFVNHIISDEIMEGNMDDNRSMFLLPMASSYTSRQTSRETDETICAATILAIDVMPILSIKEDKEHGLSADDVADIRMQMLLCTIGTFDAFFIFNARPRLQQQGFRWAPRSFMGGLEGSFGGHCDTEFGLPEAKVVKWGPDLSRVGLQVQRLPGLPISSLSESFTSTQSSRFYLDPAGSTPSSFCYAVTLVPDHNGEYPVWDVNASYYLVLAHALKSNPESVAVLGKVIAPGPKLRHECLAWVELKQKNEGLGKDGLPVILIQLNRRDSGKGRSWVIV</sequence>
<accession>A0A4S4MR33</accession>
<dbReference type="PANTHER" id="PTHR39596:SF3">
    <property type="entry name" value="HETEROKARYON INCOMPATIBILITY DOMAIN-CONTAINING PROTEIN"/>
    <property type="match status" value="1"/>
</dbReference>
<gene>
    <name evidence="1" type="ORF">EUX98_g5714</name>
</gene>
<evidence type="ECO:0000313" key="1">
    <source>
        <dbReference type="EMBL" id="THH28469.1"/>
    </source>
</evidence>